<dbReference type="PANTHER" id="PTHR33171:SF17">
    <property type="entry name" value="LARA-LIKE N-TERMINAL DOMAIN-CONTAINING PROTEIN"/>
    <property type="match status" value="1"/>
</dbReference>
<dbReference type="InterPro" id="IPR043166">
    <property type="entry name" value="LarA-like_C"/>
</dbReference>
<dbReference type="PANTHER" id="PTHR33171">
    <property type="entry name" value="LAR_N DOMAIN-CONTAINING PROTEIN"/>
    <property type="match status" value="1"/>
</dbReference>
<dbReference type="AlphaFoldDB" id="A0A0D2JKD8"/>
<dbReference type="GO" id="GO:0050043">
    <property type="term" value="F:lactate racemase activity"/>
    <property type="evidence" value="ECO:0007669"/>
    <property type="project" value="InterPro"/>
</dbReference>
<gene>
    <name evidence="3" type="ORF">X474_01675</name>
</gene>
<dbReference type="STRING" id="1429043.X474_01675"/>
<reference evidence="3 4" key="1">
    <citation type="submission" date="2013-11" db="EMBL/GenBank/DDBJ databases">
        <title>Metagenomic analysis of a methanogenic consortium involved in long chain n-alkane degradation.</title>
        <authorList>
            <person name="Davidova I.A."/>
            <person name="Callaghan A.V."/>
            <person name="Wawrik B."/>
            <person name="Pruitt S."/>
            <person name="Marks C."/>
            <person name="Duncan K.E."/>
            <person name="Suflita J.M."/>
        </authorList>
    </citation>
    <scope>NUCLEOTIDE SEQUENCE [LARGE SCALE GENOMIC DNA]</scope>
    <source>
        <strain evidence="3 4">SPR</strain>
    </source>
</reference>
<dbReference type="EMBL" id="AZAC01000001">
    <property type="protein sequence ID" value="KIX16116.1"/>
    <property type="molecule type" value="Genomic_DNA"/>
</dbReference>
<sequence>MQPQPLAIGCLGSHLLRRPVLAQVNLPYPGRDIKLDISGALPTEVISPTPVTCPDDPQALIKKALSRPIGSETLDRLASPRSQVAIIVDDITRETPAHLAIPLILEALHAKGVAPSQICFVLALGTHRPMTPPEIQAKLGPRAAQKYQVVNDPCTNLENMVYMGTSPLGIPFWVHKAVARADLRIGLGMICPHLDAGYGGGAKIILPGASGAETISCFHQRMTKLTENQLGKTDALLRRDLEDTVQSLAPLNFIVNLILDQEGEVHQCVTGDPILAHRQGIKYTNQVYCPLAQSRHPLVLVDAEPHHLDFWQATKGLASGEMLTEDQGSLILLADCAEGMGGHPLLADYIGLGLEPLLTRIEKQLVEDQVAAPEAVFICRLAKRIRLCLVSRGIPSALAQKINFTWYENPEQAISAESMRFKNPSLGIITHGGNLVPQVNPE</sequence>
<evidence type="ECO:0000313" key="3">
    <source>
        <dbReference type="EMBL" id="KIX16116.1"/>
    </source>
</evidence>
<dbReference type="InParanoid" id="A0A0D2JKD8"/>
<dbReference type="Pfam" id="PF21113">
    <property type="entry name" value="LarA_C"/>
    <property type="match status" value="1"/>
</dbReference>
<keyword evidence="4" id="KW-1185">Reference proteome</keyword>
<evidence type="ECO:0000259" key="1">
    <source>
        <dbReference type="Pfam" id="PF09861"/>
    </source>
</evidence>
<feature type="domain" description="LarA-like N-terminal" evidence="1">
    <location>
        <begin position="32"/>
        <end position="226"/>
    </location>
</feature>
<accession>A0A0D2JKD8</accession>
<name>A0A0D2JKD8_9BACT</name>
<evidence type="ECO:0000313" key="4">
    <source>
        <dbReference type="Proteomes" id="UP000032233"/>
    </source>
</evidence>
<dbReference type="Pfam" id="PF09861">
    <property type="entry name" value="Lar_N"/>
    <property type="match status" value="1"/>
</dbReference>
<evidence type="ECO:0000259" key="2">
    <source>
        <dbReference type="Pfam" id="PF21113"/>
    </source>
</evidence>
<dbReference type="Proteomes" id="UP000032233">
    <property type="component" value="Unassembled WGS sequence"/>
</dbReference>
<comment type="caution">
    <text evidence="3">The sequence shown here is derived from an EMBL/GenBank/DDBJ whole genome shotgun (WGS) entry which is preliminary data.</text>
</comment>
<dbReference type="InterPro" id="IPR048520">
    <property type="entry name" value="LarA_C"/>
</dbReference>
<dbReference type="InterPro" id="IPR018657">
    <property type="entry name" value="LarA-like_N"/>
</dbReference>
<dbReference type="Gene3D" id="3.40.50.11440">
    <property type="match status" value="1"/>
</dbReference>
<protein>
    <submittedName>
        <fullName evidence="3">Uncharacterized protein</fullName>
    </submittedName>
</protein>
<dbReference type="NCBIfam" id="NF033504">
    <property type="entry name" value="Ni_dep_LarA"/>
    <property type="match status" value="1"/>
</dbReference>
<proteinExistence type="predicted"/>
<organism evidence="3 4">
    <name type="scientific">Dethiosulfatarculus sandiegensis</name>
    <dbReference type="NCBI Taxonomy" id="1429043"/>
    <lineage>
        <taxon>Bacteria</taxon>
        <taxon>Pseudomonadati</taxon>
        <taxon>Thermodesulfobacteriota</taxon>
        <taxon>Desulfarculia</taxon>
        <taxon>Desulfarculales</taxon>
        <taxon>Desulfarculaceae</taxon>
        <taxon>Dethiosulfatarculus</taxon>
    </lineage>
</organism>
<feature type="domain" description="Lactate racemase C-terminal" evidence="2">
    <location>
        <begin position="309"/>
        <end position="432"/>
    </location>
</feature>
<dbReference type="InterPro" id="IPR047926">
    <property type="entry name" value="Ni_dep_LarA"/>
</dbReference>
<dbReference type="OrthoDB" id="9770545at2"/>
<dbReference type="Gene3D" id="3.90.226.30">
    <property type="match status" value="1"/>
</dbReference>
<dbReference type="InterPro" id="IPR048068">
    <property type="entry name" value="LarA-like"/>
</dbReference>